<dbReference type="EMBL" id="BAABME010002908">
    <property type="protein sequence ID" value="GAA0156599.1"/>
    <property type="molecule type" value="Genomic_DNA"/>
</dbReference>
<organism evidence="2 3">
    <name type="scientific">Lithospermum erythrorhizon</name>
    <name type="common">Purple gromwell</name>
    <name type="synonym">Lithospermum officinale var. erythrorhizon</name>
    <dbReference type="NCBI Taxonomy" id="34254"/>
    <lineage>
        <taxon>Eukaryota</taxon>
        <taxon>Viridiplantae</taxon>
        <taxon>Streptophyta</taxon>
        <taxon>Embryophyta</taxon>
        <taxon>Tracheophyta</taxon>
        <taxon>Spermatophyta</taxon>
        <taxon>Magnoliopsida</taxon>
        <taxon>eudicotyledons</taxon>
        <taxon>Gunneridae</taxon>
        <taxon>Pentapetalae</taxon>
        <taxon>asterids</taxon>
        <taxon>lamiids</taxon>
        <taxon>Boraginales</taxon>
        <taxon>Boraginaceae</taxon>
        <taxon>Boraginoideae</taxon>
        <taxon>Lithospermeae</taxon>
        <taxon>Lithospermum</taxon>
    </lineage>
</organism>
<sequence length="115" mass="13052">MVNKVTNGMSEINLSAMVSELNLVGLNPREWWIDTSATRHICSANEFFSNFKPLITREKMYMENSSTSTIESEGTIVLKMTSGKEVTLNHVLYVPEVRKNLISNLQTQVSYGYRS</sequence>
<evidence type="ECO:0000313" key="2">
    <source>
        <dbReference type="EMBL" id="GAA0156599.1"/>
    </source>
</evidence>
<dbReference type="InterPro" id="IPR054722">
    <property type="entry name" value="PolX-like_BBD"/>
</dbReference>
<proteinExistence type="predicted"/>
<dbReference type="Pfam" id="PF22936">
    <property type="entry name" value="Pol_BBD"/>
    <property type="match status" value="1"/>
</dbReference>
<accession>A0AAV3PXT2</accession>
<evidence type="ECO:0000259" key="1">
    <source>
        <dbReference type="Pfam" id="PF22936"/>
    </source>
</evidence>
<gene>
    <name evidence="2" type="ORF">LIER_14056</name>
</gene>
<dbReference type="PANTHER" id="PTHR47592">
    <property type="entry name" value="PBF68 PROTEIN"/>
    <property type="match status" value="1"/>
</dbReference>
<dbReference type="Proteomes" id="UP001454036">
    <property type="component" value="Unassembled WGS sequence"/>
</dbReference>
<evidence type="ECO:0000313" key="3">
    <source>
        <dbReference type="Proteomes" id="UP001454036"/>
    </source>
</evidence>
<keyword evidence="3" id="KW-1185">Reference proteome</keyword>
<protein>
    <recommendedName>
        <fullName evidence="1">Retrovirus-related Pol polyprotein from transposon TNT 1-94-like beta-barrel domain-containing protein</fullName>
    </recommendedName>
</protein>
<feature type="domain" description="Retrovirus-related Pol polyprotein from transposon TNT 1-94-like beta-barrel" evidence="1">
    <location>
        <begin position="31"/>
        <end position="107"/>
    </location>
</feature>
<comment type="caution">
    <text evidence="2">The sequence shown here is derived from an EMBL/GenBank/DDBJ whole genome shotgun (WGS) entry which is preliminary data.</text>
</comment>
<dbReference type="AlphaFoldDB" id="A0AAV3PXT2"/>
<name>A0AAV3PXT2_LITER</name>
<reference evidence="2 3" key="1">
    <citation type="submission" date="2024-01" db="EMBL/GenBank/DDBJ databases">
        <title>The complete chloroplast genome sequence of Lithospermum erythrorhizon: insights into the phylogenetic relationship among Boraginaceae species and the maternal lineages of purple gromwells.</title>
        <authorList>
            <person name="Okada T."/>
            <person name="Watanabe K."/>
        </authorList>
    </citation>
    <scope>NUCLEOTIDE SEQUENCE [LARGE SCALE GENOMIC DNA]</scope>
</reference>